<dbReference type="SMART" id="SM00342">
    <property type="entry name" value="HTH_ARAC"/>
    <property type="match status" value="1"/>
</dbReference>
<keyword evidence="3" id="KW-0804">Transcription</keyword>
<proteinExistence type="predicted"/>
<accession>A0A239KBD6</accession>
<organism evidence="5 6">
    <name type="scientific">Ekhidna lutea</name>
    <dbReference type="NCBI Taxonomy" id="447679"/>
    <lineage>
        <taxon>Bacteria</taxon>
        <taxon>Pseudomonadati</taxon>
        <taxon>Bacteroidota</taxon>
        <taxon>Cytophagia</taxon>
        <taxon>Cytophagales</taxon>
        <taxon>Reichenbachiellaceae</taxon>
        <taxon>Ekhidna</taxon>
    </lineage>
</organism>
<reference evidence="5 6" key="1">
    <citation type="submission" date="2017-06" db="EMBL/GenBank/DDBJ databases">
        <authorList>
            <person name="Kim H.J."/>
            <person name="Triplett B.A."/>
        </authorList>
    </citation>
    <scope>NUCLEOTIDE SEQUENCE [LARGE SCALE GENOMIC DNA]</scope>
    <source>
        <strain evidence="5 6">DSM 19307</strain>
    </source>
</reference>
<keyword evidence="6" id="KW-1185">Reference proteome</keyword>
<evidence type="ECO:0000313" key="6">
    <source>
        <dbReference type="Proteomes" id="UP000198393"/>
    </source>
</evidence>
<keyword evidence="1" id="KW-0805">Transcription regulation</keyword>
<dbReference type="Gene3D" id="1.10.10.60">
    <property type="entry name" value="Homeodomain-like"/>
    <property type="match status" value="1"/>
</dbReference>
<dbReference type="OrthoDB" id="635259at2"/>
<dbReference type="PROSITE" id="PS01124">
    <property type="entry name" value="HTH_ARAC_FAMILY_2"/>
    <property type="match status" value="1"/>
</dbReference>
<dbReference type="PANTHER" id="PTHR46796">
    <property type="entry name" value="HTH-TYPE TRANSCRIPTIONAL ACTIVATOR RHAS-RELATED"/>
    <property type="match status" value="1"/>
</dbReference>
<dbReference type="EMBL" id="FZPD01000004">
    <property type="protein sequence ID" value="SNT15260.1"/>
    <property type="molecule type" value="Genomic_DNA"/>
</dbReference>
<dbReference type="AlphaFoldDB" id="A0A239KBD6"/>
<dbReference type="InterPro" id="IPR018060">
    <property type="entry name" value="HTH_AraC"/>
</dbReference>
<dbReference type="GO" id="GO:0043565">
    <property type="term" value="F:sequence-specific DNA binding"/>
    <property type="evidence" value="ECO:0007669"/>
    <property type="project" value="InterPro"/>
</dbReference>
<dbReference type="GO" id="GO:0003700">
    <property type="term" value="F:DNA-binding transcription factor activity"/>
    <property type="evidence" value="ECO:0007669"/>
    <property type="project" value="InterPro"/>
</dbReference>
<evidence type="ECO:0000256" key="1">
    <source>
        <dbReference type="ARBA" id="ARBA00023015"/>
    </source>
</evidence>
<dbReference type="PANTHER" id="PTHR46796:SF13">
    <property type="entry name" value="HTH-TYPE TRANSCRIPTIONAL ACTIVATOR RHAS"/>
    <property type="match status" value="1"/>
</dbReference>
<gene>
    <name evidence="5" type="ORF">SAMN05421640_2538</name>
</gene>
<evidence type="ECO:0000313" key="5">
    <source>
        <dbReference type="EMBL" id="SNT15260.1"/>
    </source>
</evidence>
<evidence type="ECO:0000256" key="2">
    <source>
        <dbReference type="ARBA" id="ARBA00023125"/>
    </source>
</evidence>
<evidence type="ECO:0000259" key="4">
    <source>
        <dbReference type="PROSITE" id="PS01124"/>
    </source>
</evidence>
<sequence>MYTQEKGLKEELLIVDAMIKLKTAGKPQKFVMVPDNKAEIIIPLDGDLTLKSIGSVRSLKMTYGNIYFLMPRRRGAEILLNEGVKSLILKINPIYARSIALKLKELCNGVFAMGRSEMMVKALKNAFDHNDVYQASDLIQEMCAMGMEVFNYNMTILDSIDQIRHTSGTISVKEIYSSLNVSKSKLEQHFNKEIGLTPKEFCRIEKINCFINSYNENEEQSLTELTYQCGYYDQSHLIKDFKYFLDTSPKKFFISQ</sequence>
<dbReference type="InterPro" id="IPR050204">
    <property type="entry name" value="AraC_XylS_family_regulators"/>
</dbReference>
<dbReference type="RefSeq" id="WP_089357240.1">
    <property type="nucleotide sequence ID" value="NZ_FZPD01000004.1"/>
</dbReference>
<evidence type="ECO:0000256" key="3">
    <source>
        <dbReference type="ARBA" id="ARBA00023163"/>
    </source>
</evidence>
<dbReference type="Pfam" id="PF12833">
    <property type="entry name" value="HTH_18"/>
    <property type="match status" value="1"/>
</dbReference>
<dbReference type="Proteomes" id="UP000198393">
    <property type="component" value="Unassembled WGS sequence"/>
</dbReference>
<keyword evidence="2 5" id="KW-0238">DNA-binding</keyword>
<name>A0A239KBD6_EKHLU</name>
<feature type="domain" description="HTH araC/xylS-type" evidence="4">
    <location>
        <begin position="154"/>
        <end position="255"/>
    </location>
</feature>
<protein>
    <submittedName>
        <fullName evidence="5">AraC-type DNA-binding protein</fullName>
    </submittedName>
</protein>